<dbReference type="PANTHER" id="PTHR47837:SF2">
    <property type="entry name" value="GTP PYROPHOSPHOKINASE YWAC"/>
    <property type="match status" value="1"/>
</dbReference>
<dbReference type="Gene3D" id="1.10.287.860">
    <property type="entry name" value="Nucleotidyltransferase"/>
    <property type="match status" value="1"/>
</dbReference>
<gene>
    <name evidence="3" type="ORF">N781_06865</name>
</gene>
<dbReference type="GO" id="GO:0015970">
    <property type="term" value="P:guanosine tetraphosphate biosynthetic process"/>
    <property type="evidence" value="ECO:0007669"/>
    <property type="project" value="UniProtKB-UniPathway"/>
</dbReference>
<dbReference type="Proteomes" id="UP000030528">
    <property type="component" value="Unassembled WGS sequence"/>
</dbReference>
<dbReference type="UniPathway" id="UPA00908">
    <property type="reaction ID" value="UER00884"/>
</dbReference>
<keyword evidence="3" id="KW-0808">Transferase</keyword>
<dbReference type="SMART" id="SM00954">
    <property type="entry name" value="RelA_SpoT"/>
    <property type="match status" value="1"/>
</dbReference>
<proteinExistence type="predicted"/>
<keyword evidence="3" id="KW-0418">Kinase</keyword>
<dbReference type="Pfam" id="PF04607">
    <property type="entry name" value="RelA_SpoT"/>
    <property type="match status" value="1"/>
</dbReference>
<dbReference type="InterPro" id="IPR007685">
    <property type="entry name" value="RelA_SpoT"/>
</dbReference>
<accession>A0A0A5I3Y5</accession>
<feature type="domain" description="RelA/SpoT" evidence="2">
    <location>
        <begin position="51"/>
        <end position="174"/>
    </location>
</feature>
<dbReference type="eggNOG" id="COG2357">
    <property type="taxonomic scope" value="Bacteria"/>
</dbReference>
<dbReference type="PANTHER" id="PTHR47837">
    <property type="entry name" value="GTP PYROPHOSPHOKINASE YJBM"/>
    <property type="match status" value="1"/>
</dbReference>
<comment type="caution">
    <text evidence="3">The sequence shown here is derived from an EMBL/GenBank/DDBJ whole genome shotgun (WGS) entry which is preliminary data.</text>
</comment>
<organism evidence="3 4">
    <name type="scientific">Pontibacillus halophilus JSM 076056 = DSM 19796</name>
    <dbReference type="NCBI Taxonomy" id="1385510"/>
    <lineage>
        <taxon>Bacteria</taxon>
        <taxon>Bacillati</taxon>
        <taxon>Bacillota</taxon>
        <taxon>Bacilli</taxon>
        <taxon>Bacillales</taxon>
        <taxon>Bacillaceae</taxon>
        <taxon>Pontibacillus</taxon>
    </lineage>
</organism>
<sequence>METHTQEEVSQWVSLITYYKFALDEMDTKLTILNEEFQHVHDHNPIEHLKSRVKSMESIQRKLERKGLEVTAEHAEQHIHDIAGVRVTCSFESDIYKLVNILCNQDDVHVQEVKDYIQHPKSNGYKSLHLIVQVPVFLSTEKKLMNVEIQIRTVAMDFWASLEHKIYYKFDKTVPKHLTDELKEAADLANYLDKKMEGIRTKMDKYKESAPLLDELFEHGENSE</sequence>
<dbReference type="Gene3D" id="3.30.460.10">
    <property type="entry name" value="Beta Polymerase, domain 2"/>
    <property type="match status" value="1"/>
</dbReference>
<dbReference type="SUPFAM" id="SSF81301">
    <property type="entry name" value="Nucleotidyltransferase"/>
    <property type="match status" value="1"/>
</dbReference>
<evidence type="ECO:0000313" key="4">
    <source>
        <dbReference type="Proteomes" id="UP000030528"/>
    </source>
</evidence>
<dbReference type="InterPro" id="IPR043519">
    <property type="entry name" value="NT_sf"/>
</dbReference>
<comment type="pathway">
    <text evidence="1">Purine metabolism; ppGpp biosynthesis; ppGpp from GTP: step 1/2.</text>
</comment>
<evidence type="ECO:0000313" key="3">
    <source>
        <dbReference type="EMBL" id="KGX90512.1"/>
    </source>
</evidence>
<dbReference type="InterPro" id="IPR052366">
    <property type="entry name" value="GTP_Pyrophosphokinase"/>
</dbReference>
<dbReference type="CDD" id="cd05399">
    <property type="entry name" value="NT_Rel-Spo_like"/>
    <property type="match status" value="1"/>
</dbReference>
<dbReference type="GO" id="GO:0016301">
    <property type="term" value="F:kinase activity"/>
    <property type="evidence" value="ECO:0007669"/>
    <property type="project" value="UniProtKB-KW"/>
</dbReference>
<reference evidence="3 4" key="1">
    <citation type="submission" date="2013-08" db="EMBL/GenBank/DDBJ databases">
        <authorList>
            <person name="Huang J."/>
            <person name="Wang G."/>
        </authorList>
    </citation>
    <scope>NUCLEOTIDE SEQUENCE [LARGE SCALE GENOMIC DNA]</scope>
    <source>
        <strain evidence="3 4">JSM 076056</strain>
    </source>
</reference>
<keyword evidence="4" id="KW-1185">Reference proteome</keyword>
<evidence type="ECO:0000256" key="1">
    <source>
        <dbReference type="ARBA" id="ARBA00004976"/>
    </source>
</evidence>
<dbReference type="EMBL" id="AVPE01000014">
    <property type="protein sequence ID" value="KGX90512.1"/>
    <property type="molecule type" value="Genomic_DNA"/>
</dbReference>
<evidence type="ECO:0000259" key="2">
    <source>
        <dbReference type="SMART" id="SM00954"/>
    </source>
</evidence>
<protein>
    <submittedName>
        <fullName evidence="3">GTP pyrophosphokinase</fullName>
    </submittedName>
</protein>
<dbReference type="STRING" id="1385510.GCA_000425205_03030"/>
<name>A0A0A5I3Y5_9BACI</name>
<dbReference type="AlphaFoldDB" id="A0A0A5I3Y5"/>